<evidence type="ECO:0000256" key="1">
    <source>
        <dbReference type="ARBA" id="ARBA00009477"/>
    </source>
</evidence>
<dbReference type="OrthoDB" id="8524475at2"/>
<accession>M7NYN3</accession>
<keyword evidence="5" id="KW-1185">Reference proteome</keyword>
<dbReference type="SUPFAM" id="SSF111369">
    <property type="entry name" value="HlyD-like secretion proteins"/>
    <property type="match status" value="1"/>
</dbReference>
<feature type="coiled-coil region" evidence="2">
    <location>
        <begin position="165"/>
        <end position="213"/>
    </location>
</feature>
<gene>
    <name evidence="4" type="ORF">MPL1_10938</name>
</gene>
<dbReference type="GO" id="GO:0015562">
    <property type="term" value="F:efflux transmembrane transporter activity"/>
    <property type="evidence" value="ECO:0007669"/>
    <property type="project" value="TreeGrafter"/>
</dbReference>
<dbReference type="Gene3D" id="2.40.30.170">
    <property type="match status" value="1"/>
</dbReference>
<name>M7NYN3_9GAMM</name>
<evidence type="ECO:0000313" key="4">
    <source>
        <dbReference type="EMBL" id="EMR12342.1"/>
    </source>
</evidence>
<feature type="domain" description="Multidrug resistance protein MdtA-like barrel-sandwich hybrid" evidence="3">
    <location>
        <begin position="67"/>
        <end position="244"/>
    </location>
</feature>
<evidence type="ECO:0000256" key="2">
    <source>
        <dbReference type="SAM" id="Coils"/>
    </source>
</evidence>
<dbReference type="PATRIC" id="fig|1286106.3.peg.2189"/>
<evidence type="ECO:0000259" key="3">
    <source>
        <dbReference type="Pfam" id="PF25917"/>
    </source>
</evidence>
<dbReference type="eggNOG" id="COG0845">
    <property type="taxonomic scope" value="Bacteria"/>
</dbReference>
<dbReference type="Gene3D" id="2.40.50.100">
    <property type="match status" value="1"/>
</dbReference>
<dbReference type="Gene3D" id="2.40.420.20">
    <property type="match status" value="1"/>
</dbReference>
<dbReference type="PANTHER" id="PTHR30469:SF15">
    <property type="entry name" value="HLYD FAMILY OF SECRETION PROTEINS"/>
    <property type="match status" value="1"/>
</dbReference>
<dbReference type="InterPro" id="IPR058625">
    <property type="entry name" value="MdtA-like_BSH"/>
</dbReference>
<comment type="caution">
    <text evidence="4">The sequence shown here is derived from an EMBL/GenBank/DDBJ whole genome shotgun (WGS) entry which is preliminary data.</text>
</comment>
<evidence type="ECO:0000313" key="5">
    <source>
        <dbReference type="Proteomes" id="UP000012019"/>
    </source>
</evidence>
<keyword evidence="2" id="KW-0175">Coiled coil</keyword>
<dbReference type="AlphaFoldDB" id="M7NYN3"/>
<dbReference type="PANTHER" id="PTHR30469">
    <property type="entry name" value="MULTIDRUG RESISTANCE PROTEIN MDTA"/>
    <property type="match status" value="1"/>
</dbReference>
<sequence>MTKKIVLPLLIIAAAIVVFMLMKATQTEPSSLDRPERAWLVNAQPATFETLSPQIILYGRVETPRISSLTTAVEAYVEQIHVLEGDRVRAGELLIELDDSDVRLLQQQAQADVDEAQSLITSELQRYQRDQRMLEHEKSLLALAERAAERARTLEQSRLAAQVTVDEALANVQRQHLTIEQLEYELATHPQRLAQLSASLRRAEAMYAKTQLDLQRTQITAPFDGRVARLEVSQGDRAREGQNLLSIYDLSELEIRAQIPGRFINTLRQLLHEGSQPEAVAIIDKQSYPLRLNRLAGEVRADTGGIEGLFRFANAGEQVSLGQFAELHLQMPPQHNVLALPFSALYGLDRVYRVVDQQMRSVNVERVGEYRDANGQQKILVRSQEIEAGDQIVTTQLPNAINGLRVNIHAE</sequence>
<dbReference type="STRING" id="1286106.MPL1_10938"/>
<proteinExistence type="inferred from homology"/>
<dbReference type="RefSeq" id="WP_009727148.1">
    <property type="nucleotide sequence ID" value="NZ_APHR01000059.1"/>
</dbReference>
<dbReference type="Pfam" id="PF25917">
    <property type="entry name" value="BSH_RND"/>
    <property type="match status" value="1"/>
</dbReference>
<reference evidence="4 5" key="1">
    <citation type="journal article" date="2013" name="Genome Announc.">
        <title>Draft Genome Sequence of Methylophaga lonarensis MPLT, a Haloalkaliphilic (Non-Methane-Utilizing) Methylotroph.</title>
        <authorList>
            <person name="Shetty S.A."/>
            <person name="Marathe N.P."/>
            <person name="Munot H."/>
            <person name="Antony C.P."/>
            <person name="Dhotre D.P."/>
            <person name="Murrell J.C."/>
            <person name="Shouche Y.S."/>
        </authorList>
    </citation>
    <scope>NUCLEOTIDE SEQUENCE [LARGE SCALE GENOMIC DNA]</scope>
    <source>
        <strain evidence="4 5">MPL</strain>
    </source>
</reference>
<dbReference type="EMBL" id="APHR01000059">
    <property type="protein sequence ID" value="EMR12342.1"/>
    <property type="molecule type" value="Genomic_DNA"/>
</dbReference>
<dbReference type="GO" id="GO:1990281">
    <property type="term" value="C:efflux pump complex"/>
    <property type="evidence" value="ECO:0007669"/>
    <property type="project" value="TreeGrafter"/>
</dbReference>
<protein>
    <submittedName>
        <fullName evidence="4">RND family efflux transporter MFP subunit</fullName>
    </submittedName>
</protein>
<dbReference type="Proteomes" id="UP000012019">
    <property type="component" value="Unassembled WGS sequence"/>
</dbReference>
<comment type="similarity">
    <text evidence="1">Belongs to the membrane fusion protein (MFP) (TC 8.A.1) family.</text>
</comment>
<dbReference type="Gene3D" id="1.10.287.470">
    <property type="entry name" value="Helix hairpin bin"/>
    <property type="match status" value="1"/>
</dbReference>
<organism evidence="4 5">
    <name type="scientific">Methylophaga lonarensis MPL</name>
    <dbReference type="NCBI Taxonomy" id="1286106"/>
    <lineage>
        <taxon>Bacteria</taxon>
        <taxon>Pseudomonadati</taxon>
        <taxon>Pseudomonadota</taxon>
        <taxon>Gammaproteobacteria</taxon>
        <taxon>Thiotrichales</taxon>
        <taxon>Piscirickettsiaceae</taxon>
        <taxon>Methylophaga</taxon>
    </lineage>
</organism>